<dbReference type="AlphaFoldDB" id="A0A2R8CJM8"/>
<dbReference type="OrthoDB" id="9803968at2"/>
<dbReference type="Gene3D" id="3.40.50.980">
    <property type="match status" value="2"/>
</dbReference>
<dbReference type="Proteomes" id="UP000244934">
    <property type="component" value="Unassembled WGS sequence"/>
</dbReference>
<evidence type="ECO:0000313" key="6">
    <source>
        <dbReference type="EMBL" id="SPJ33108.1"/>
    </source>
</evidence>
<dbReference type="Gene3D" id="2.30.38.10">
    <property type="entry name" value="Luciferase, Domain 3"/>
    <property type="match status" value="1"/>
</dbReference>
<dbReference type="InterPro" id="IPR020845">
    <property type="entry name" value="AMP-binding_CS"/>
</dbReference>
<dbReference type="PANTHER" id="PTHR43767:SF1">
    <property type="entry name" value="NONRIBOSOMAL PEPTIDE SYNTHASE PES1 (EUROFUNG)-RELATED"/>
    <property type="match status" value="1"/>
</dbReference>
<evidence type="ECO:0000259" key="5">
    <source>
        <dbReference type="Pfam" id="PF13193"/>
    </source>
</evidence>
<evidence type="ECO:0000313" key="7">
    <source>
        <dbReference type="Proteomes" id="UP000244934"/>
    </source>
</evidence>
<name>A0A2R8CJM8_9GAMM</name>
<dbReference type="EC" id="6.3.2.-" evidence="6"/>
<feature type="domain" description="AMP-binding enzyme C-terminal" evidence="5">
    <location>
        <begin position="474"/>
        <end position="549"/>
    </location>
</feature>
<gene>
    <name evidence="6" type="primary">dhbE</name>
    <name evidence="6" type="ORF">KSP9073_01111</name>
</gene>
<dbReference type="InterPro" id="IPR000873">
    <property type="entry name" value="AMP-dep_synth/lig_dom"/>
</dbReference>
<comment type="pathway">
    <text evidence="1">Siderophore biosynthesis.</text>
</comment>
<accession>A0A2R8CJM8</accession>
<feature type="domain" description="AMP-dependent synthetase/ligase" evidence="4">
    <location>
        <begin position="55"/>
        <end position="415"/>
    </location>
</feature>
<dbReference type="EMBL" id="ONZI01000001">
    <property type="protein sequence ID" value="SPJ33108.1"/>
    <property type="molecule type" value="Genomic_DNA"/>
</dbReference>
<dbReference type="InterPro" id="IPR050237">
    <property type="entry name" value="ATP-dep_AMP-bd_enzyme"/>
</dbReference>
<organism evidence="6 7">
    <name type="scientific">Kushneria phyllosphaerae</name>
    <dbReference type="NCBI Taxonomy" id="2100822"/>
    <lineage>
        <taxon>Bacteria</taxon>
        <taxon>Pseudomonadati</taxon>
        <taxon>Pseudomonadota</taxon>
        <taxon>Gammaproteobacteria</taxon>
        <taxon>Oceanospirillales</taxon>
        <taxon>Halomonadaceae</taxon>
        <taxon>Kushneria</taxon>
    </lineage>
</organism>
<keyword evidence="7" id="KW-1185">Reference proteome</keyword>
<dbReference type="Gene3D" id="3.30.300.30">
    <property type="match status" value="1"/>
</dbReference>
<dbReference type="FunFam" id="2.30.38.10:FF:000003">
    <property type="entry name" value="Vibriobactin-specific 2,3-dihydroxybenzoate-AMP ligase"/>
    <property type="match status" value="1"/>
</dbReference>
<sequence>MTNPTSSSTTAPTRRATLDDIIERCPDYPLERQRLYRDQGCWIDETFGAMLRRLSAEHGPREALVEGNLRLSYTELDQRVDGLARGLRRLGIERGDRVVIQLPNRHEFVVACFALFRLGALPVFALPAHRRFEVEHFCRAATAKALLICDKDAGFDYRAMARDVRLTVPTLKQVIVCGEAQEFTAFDDLLEHEGEPVEDVPSAHDLAFFQLSGGTTGVPKLIPRRHDDYHYSLRESNRACAVTLDTVYLVALPIAHNFPMSSPGFLGVLLGGGRLVIAPRPSPDECFALIERERVTMTSLVPPLAMLWLDSAPHAQADLSSLDILQVGGAKLVSEAARRVAPALGCRLQQVFGMAEGLVNYTGLDDPIELINTTQGQPMSELDEVLVVDDDDQPIPPGGVGHLITRGPYTIPGYFVAPAEGDEPEGAHNQRAFTHDGFYRTGDRVQMTPDGYLIVEGRDKDQINRGGEKVAAEEVENQLLAHDNVHDVAVVAMPDPYLGERVCAFVVPRGETPKPMVLARFLRDRGLAHYKVPERFEFLEAFPQTGVGKISKKALRQTLKAHWFASEPAAGE</sequence>
<comment type="similarity">
    <text evidence="2">Belongs to the ATP-dependent AMP-binding enzyme family.</text>
</comment>
<protein>
    <submittedName>
        <fullName evidence="6">2,3-dihydroxybenzoate-AMP ligase</fullName>
        <ecNumber evidence="6">6.3.2.-</ecNumber>
    </submittedName>
</protein>
<dbReference type="InterPro" id="IPR045851">
    <property type="entry name" value="AMP-bd_C_sf"/>
</dbReference>
<reference evidence="7" key="1">
    <citation type="submission" date="2018-03" db="EMBL/GenBank/DDBJ databases">
        <authorList>
            <person name="Navarro De La Torre S."/>
        </authorList>
    </citation>
    <scope>NUCLEOTIDE SEQUENCE [LARGE SCALE GENOMIC DNA]</scope>
    <source>
        <strain evidence="7">EAod3</strain>
    </source>
</reference>
<dbReference type="FunFam" id="3.30.300.30:FF:000008">
    <property type="entry name" value="2,3-dihydroxybenzoate-AMP ligase"/>
    <property type="match status" value="1"/>
</dbReference>
<dbReference type="PANTHER" id="PTHR43767">
    <property type="entry name" value="LONG-CHAIN-FATTY-ACID--COA LIGASE"/>
    <property type="match status" value="1"/>
</dbReference>
<dbReference type="PROSITE" id="PS00455">
    <property type="entry name" value="AMP_BINDING"/>
    <property type="match status" value="1"/>
</dbReference>
<keyword evidence="3 6" id="KW-0436">Ligase</keyword>
<dbReference type="SUPFAM" id="SSF56801">
    <property type="entry name" value="Acetyl-CoA synthetase-like"/>
    <property type="match status" value="1"/>
</dbReference>
<dbReference type="InterPro" id="IPR025110">
    <property type="entry name" value="AMP-bd_C"/>
</dbReference>
<proteinExistence type="inferred from homology"/>
<dbReference type="Pfam" id="PF00501">
    <property type="entry name" value="AMP-binding"/>
    <property type="match status" value="1"/>
</dbReference>
<evidence type="ECO:0000256" key="1">
    <source>
        <dbReference type="ARBA" id="ARBA00004924"/>
    </source>
</evidence>
<evidence type="ECO:0000259" key="4">
    <source>
        <dbReference type="Pfam" id="PF00501"/>
    </source>
</evidence>
<dbReference type="GO" id="GO:0016878">
    <property type="term" value="F:acid-thiol ligase activity"/>
    <property type="evidence" value="ECO:0007669"/>
    <property type="project" value="UniProtKB-ARBA"/>
</dbReference>
<evidence type="ECO:0000256" key="3">
    <source>
        <dbReference type="ARBA" id="ARBA00022598"/>
    </source>
</evidence>
<dbReference type="RefSeq" id="WP_108841876.1">
    <property type="nucleotide sequence ID" value="NZ_ONZI01000001.1"/>
</dbReference>
<evidence type="ECO:0000256" key="2">
    <source>
        <dbReference type="ARBA" id="ARBA00006432"/>
    </source>
</evidence>
<dbReference type="Pfam" id="PF13193">
    <property type="entry name" value="AMP-binding_C"/>
    <property type="match status" value="1"/>
</dbReference>